<dbReference type="OMA" id="KVQVVMK"/>
<dbReference type="VEuPathDB" id="AmoebaDB:EIN_046400"/>
<gene>
    <name evidence="2" type="ORF">EIN_046400</name>
</gene>
<keyword evidence="3" id="KW-1185">Reference proteome</keyword>
<evidence type="ECO:0000259" key="1">
    <source>
        <dbReference type="PROSITE" id="PS50234"/>
    </source>
</evidence>
<evidence type="ECO:0000313" key="3">
    <source>
        <dbReference type="Proteomes" id="UP000014680"/>
    </source>
</evidence>
<proteinExistence type="predicted"/>
<dbReference type="OrthoDB" id="1724672at2759"/>
<feature type="domain" description="VWFA" evidence="1">
    <location>
        <begin position="88"/>
        <end position="289"/>
    </location>
</feature>
<reference evidence="2 3" key="1">
    <citation type="submission" date="2012-10" db="EMBL/GenBank/DDBJ databases">
        <authorList>
            <person name="Zafar N."/>
            <person name="Inman J."/>
            <person name="Hall N."/>
            <person name="Lorenzi H."/>
            <person name="Caler E."/>
        </authorList>
    </citation>
    <scope>NUCLEOTIDE SEQUENCE [LARGE SCALE GENOMIC DNA]</scope>
    <source>
        <strain evidence="2 3">IP1</strain>
    </source>
</reference>
<protein>
    <recommendedName>
        <fullName evidence="1">VWFA domain-containing protein</fullName>
    </recommendedName>
</protein>
<dbReference type="InterPro" id="IPR002035">
    <property type="entry name" value="VWF_A"/>
</dbReference>
<dbReference type="Proteomes" id="UP000014680">
    <property type="component" value="Unassembled WGS sequence"/>
</dbReference>
<dbReference type="Gene3D" id="3.40.50.410">
    <property type="entry name" value="von Willebrand factor, type A domain"/>
    <property type="match status" value="1"/>
</dbReference>
<dbReference type="KEGG" id="eiv:EIN_046400"/>
<dbReference type="GeneID" id="14893384"/>
<sequence>MKSTVNNINKTQIKKGEKVGFELDLASINTNECVPDTTNYCTSCHGILTQKGFCQICRAPHTKKPIEMHHSVLLLKKSSEPVKETGRTVVFCLDNSGSMSGNRIEAMRSNIKRGIDAMVKSEPGNRVYVVTFESDCLIIGNDESKNKPVSSDLSFDSVVNCAKSYPDVPIISQVDEQMKEQVDKIDVGGRTAGLSGLLLAVVLAGRKHDGKVIFCTDGMSNKGIESTDENINKIIKLTRNVTVDVLYFRDCESFVGAYRTIANKTSGKVMSIDLKDSTQKMEFAVKTRTVGENAKLDIFTAQCAKQIKTMSFPKIYDSTPITFECEIDNVNTFNELNSFVVQAKLSFQAKAVDYIAVFEISVDITEFISEENTSVVISTSMNKIYQLNEQQKYDDAIIELKRLESFKFDVNQDELDQFKGLIPVLIEYFNNAKKGDISAKQNITSVLSYMKDMKASDIISSH</sequence>
<organism evidence="2 3">
    <name type="scientific">Entamoeba invadens IP1</name>
    <dbReference type="NCBI Taxonomy" id="370355"/>
    <lineage>
        <taxon>Eukaryota</taxon>
        <taxon>Amoebozoa</taxon>
        <taxon>Evosea</taxon>
        <taxon>Archamoebae</taxon>
        <taxon>Mastigamoebida</taxon>
        <taxon>Entamoebidae</taxon>
        <taxon>Entamoeba</taxon>
    </lineage>
</organism>
<evidence type="ECO:0000313" key="2">
    <source>
        <dbReference type="EMBL" id="ELP94397.1"/>
    </source>
</evidence>
<dbReference type="CDD" id="cd00198">
    <property type="entry name" value="vWFA"/>
    <property type="match status" value="1"/>
</dbReference>
<dbReference type="Pfam" id="PF13519">
    <property type="entry name" value="VWA_2"/>
    <property type="match status" value="1"/>
</dbReference>
<dbReference type="SUPFAM" id="SSF53300">
    <property type="entry name" value="vWA-like"/>
    <property type="match status" value="1"/>
</dbReference>
<name>A0A0A1UG44_ENTIV</name>
<dbReference type="EMBL" id="KB206215">
    <property type="protein sequence ID" value="ELP94397.1"/>
    <property type="molecule type" value="Genomic_DNA"/>
</dbReference>
<dbReference type="InterPro" id="IPR036465">
    <property type="entry name" value="vWFA_dom_sf"/>
</dbReference>
<dbReference type="RefSeq" id="XP_004261168.1">
    <property type="nucleotide sequence ID" value="XM_004261120.1"/>
</dbReference>
<dbReference type="AlphaFoldDB" id="A0A0A1UG44"/>
<accession>A0A0A1UG44</accession>
<dbReference type="PROSITE" id="PS50234">
    <property type="entry name" value="VWFA"/>
    <property type="match status" value="1"/>
</dbReference>